<reference evidence="1 2" key="1">
    <citation type="submission" date="2020-09" db="EMBL/GenBank/DDBJ databases">
        <title>De no assembly of potato wild relative species, Solanum commersonii.</title>
        <authorList>
            <person name="Cho K."/>
        </authorList>
    </citation>
    <scope>NUCLEOTIDE SEQUENCE [LARGE SCALE GENOMIC DNA]</scope>
    <source>
        <strain evidence="1">LZ3.2</strain>
        <tissue evidence="1">Leaf</tissue>
    </source>
</reference>
<gene>
    <name evidence="1" type="ORF">H5410_005411</name>
</gene>
<dbReference type="EMBL" id="JACXVP010000002">
    <property type="protein sequence ID" value="KAG5620193.1"/>
    <property type="molecule type" value="Genomic_DNA"/>
</dbReference>
<protein>
    <submittedName>
        <fullName evidence="1">Uncharacterized protein</fullName>
    </submittedName>
</protein>
<sequence length="68" mass="8134">MSRIQMCGWRKGPNELLMTFIRGRHKGRCYGLRSRNDVRRLQSGLEGIDRHVKLRHLTVFRLLLCRIK</sequence>
<name>A0A9J6A6N3_SOLCO</name>
<dbReference type="Proteomes" id="UP000824120">
    <property type="component" value="Chromosome 2"/>
</dbReference>
<evidence type="ECO:0000313" key="2">
    <source>
        <dbReference type="Proteomes" id="UP000824120"/>
    </source>
</evidence>
<organism evidence="1 2">
    <name type="scientific">Solanum commersonii</name>
    <name type="common">Commerson's wild potato</name>
    <name type="synonym">Commerson's nightshade</name>
    <dbReference type="NCBI Taxonomy" id="4109"/>
    <lineage>
        <taxon>Eukaryota</taxon>
        <taxon>Viridiplantae</taxon>
        <taxon>Streptophyta</taxon>
        <taxon>Embryophyta</taxon>
        <taxon>Tracheophyta</taxon>
        <taxon>Spermatophyta</taxon>
        <taxon>Magnoliopsida</taxon>
        <taxon>eudicotyledons</taxon>
        <taxon>Gunneridae</taxon>
        <taxon>Pentapetalae</taxon>
        <taxon>asterids</taxon>
        <taxon>lamiids</taxon>
        <taxon>Solanales</taxon>
        <taxon>Solanaceae</taxon>
        <taxon>Solanoideae</taxon>
        <taxon>Solaneae</taxon>
        <taxon>Solanum</taxon>
    </lineage>
</organism>
<proteinExistence type="predicted"/>
<accession>A0A9J6A6N3</accession>
<dbReference type="AlphaFoldDB" id="A0A9J6A6N3"/>
<comment type="caution">
    <text evidence="1">The sequence shown here is derived from an EMBL/GenBank/DDBJ whole genome shotgun (WGS) entry which is preliminary data.</text>
</comment>
<keyword evidence="2" id="KW-1185">Reference proteome</keyword>
<evidence type="ECO:0000313" key="1">
    <source>
        <dbReference type="EMBL" id="KAG5620193.1"/>
    </source>
</evidence>